<dbReference type="OMA" id="PYQFGSI"/>
<feature type="transmembrane region" description="Helical" evidence="1">
    <location>
        <begin position="250"/>
        <end position="273"/>
    </location>
</feature>
<gene>
    <name evidence="2 4" type="primary">sru-1</name>
    <name evidence="4" type="ORF">C33A12.14</name>
    <name evidence="2" type="ORF">CELE_C33A12.14</name>
</gene>
<dbReference type="Proteomes" id="UP000001940">
    <property type="component" value="Chromosome IV"/>
</dbReference>
<dbReference type="KEGG" id="cel:CELE_C33A12.14"/>
<dbReference type="PhylomeDB" id="O17634"/>
<dbReference type="EMBL" id="BX284604">
    <property type="protein sequence ID" value="CAA92797.2"/>
    <property type="molecule type" value="Genomic_DNA"/>
</dbReference>
<sequence>MSGLPDTIHFNQTYLNYHYEWNGFPTILAILPWFYMIPTIYVTLKIFLVYLTNDWDTVEPGKNQYVFLVISLTQISCFSYFLFNYLIVRLPATGWFTSYCASIEPNKWLLTISFFTSYTNYTAMIYPFFMPIVRLIIITHPKNHNKINSIVMRIAVPVALIYPICFTFFLIPAIGVCKQLEFPYQFGSIWVYYVGPAFGLRNTPFFLANASFWLACSVLANLILFLKLTRAREQLITQQVSSISYRAQVSITYTTIAMIVFYVTNGLTLLSYYQFYGTNSVMSYTLLARPFGNDSQACLVSWIFYKTHPVFKKSPTDTGGAFERRVHAV</sequence>
<dbReference type="UCSC" id="C33A12.14">
    <property type="organism name" value="c. elegans"/>
</dbReference>
<evidence type="ECO:0000313" key="3">
    <source>
        <dbReference type="Proteomes" id="UP000001940"/>
    </source>
</evidence>
<name>O17634_CAEEL</name>
<evidence type="ECO:0000313" key="2">
    <source>
        <dbReference type="EMBL" id="CAA92797.2"/>
    </source>
</evidence>
<dbReference type="AlphaFoldDB" id="O17634"/>
<dbReference type="FunCoup" id="O17634">
    <property type="interactions" value="8"/>
</dbReference>
<accession>O17634</accession>
<feature type="transmembrane region" description="Helical" evidence="1">
    <location>
        <begin position="150"/>
        <end position="174"/>
    </location>
</feature>
<feature type="transmembrane region" description="Helical" evidence="1">
    <location>
        <begin position="108"/>
        <end position="129"/>
    </location>
</feature>
<dbReference type="InParanoid" id="O17634"/>
<dbReference type="GeneID" id="183146"/>
<dbReference type="WormBase" id="C33A12.14">
    <property type="protein sequence ID" value="CE34527"/>
    <property type="gene ID" value="WBGene00005664"/>
    <property type="gene designation" value="sru-1"/>
</dbReference>
<feature type="transmembrane region" description="Helical" evidence="1">
    <location>
        <begin position="65"/>
        <end position="88"/>
    </location>
</feature>
<dbReference type="AGR" id="WB:WBGene00005664"/>
<dbReference type="eggNOG" id="ENOG502R89Z">
    <property type="taxonomic scope" value="Eukaryota"/>
</dbReference>
<dbReference type="OrthoDB" id="5783025at2759"/>
<feature type="transmembrane region" description="Helical" evidence="1">
    <location>
        <begin position="210"/>
        <end position="229"/>
    </location>
</feature>
<dbReference type="PANTHER" id="PTHR46045">
    <property type="entry name" value="SERPENTINE RECEPTOR, CLASS U-RELATED"/>
    <property type="match status" value="1"/>
</dbReference>
<evidence type="ECO:0000313" key="4">
    <source>
        <dbReference type="WormBase" id="C33A12.14"/>
    </source>
</evidence>
<keyword evidence="3" id="KW-1185">Reference proteome</keyword>
<dbReference type="PaxDb" id="6239-C33A12.14"/>
<dbReference type="PANTHER" id="PTHR46045:SF6">
    <property type="entry name" value="SERPENTINE RECEPTOR, CLASS U"/>
    <property type="match status" value="1"/>
</dbReference>
<keyword evidence="1" id="KW-0812">Transmembrane</keyword>
<protein>
    <submittedName>
        <fullName evidence="2">Serpentine Receptor, class U</fullName>
    </submittedName>
</protein>
<proteinExistence type="predicted"/>
<keyword evidence="2" id="KW-0675">Receptor</keyword>
<keyword evidence="1" id="KW-0472">Membrane</keyword>
<dbReference type="CTD" id="183146"/>
<keyword evidence="1" id="KW-1133">Transmembrane helix</keyword>
<dbReference type="HOGENOM" id="CLU_049496_0_0_1"/>
<dbReference type="Pfam" id="PF10322">
    <property type="entry name" value="7TM_GPCR_Sru"/>
    <property type="match status" value="1"/>
</dbReference>
<dbReference type="InterPro" id="IPR003839">
    <property type="entry name" value="7TM_GPCR_serpentine_rcpt_Sru"/>
</dbReference>
<organism evidence="2 3">
    <name type="scientific">Caenorhabditis elegans</name>
    <dbReference type="NCBI Taxonomy" id="6239"/>
    <lineage>
        <taxon>Eukaryota</taxon>
        <taxon>Metazoa</taxon>
        <taxon>Ecdysozoa</taxon>
        <taxon>Nematoda</taxon>
        <taxon>Chromadorea</taxon>
        <taxon>Rhabditida</taxon>
        <taxon>Rhabditina</taxon>
        <taxon>Rhabditomorpha</taxon>
        <taxon>Rhabditoidea</taxon>
        <taxon>Rhabditidae</taxon>
        <taxon>Peloderinae</taxon>
        <taxon>Caenorhabditis</taxon>
    </lineage>
</organism>
<dbReference type="RefSeq" id="NP_501676.2">
    <property type="nucleotide sequence ID" value="NM_069275.4"/>
</dbReference>
<dbReference type="PIR" id="T19667">
    <property type="entry name" value="T19667"/>
</dbReference>
<reference evidence="2 3" key="1">
    <citation type="journal article" date="1998" name="Science">
        <title>Genome sequence of the nematode C. elegans: a platform for investigating biology.</title>
        <authorList>
            <consortium name="The C. elegans sequencing consortium"/>
            <person name="Sulson J.E."/>
            <person name="Waterston R."/>
        </authorList>
    </citation>
    <scope>NUCLEOTIDE SEQUENCE [LARGE SCALE GENOMIC DNA]</scope>
    <source>
        <strain evidence="2 3">Bristol N2</strain>
    </source>
</reference>
<evidence type="ECO:0000256" key="1">
    <source>
        <dbReference type="SAM" id="Phobius"/>
    </source>
</evidence>
<feature type="transmembrane region" description="Helical" evidence="1">
    <location>
        <begin position="33"/>
        <end position="53"/>
    </location>
</feature>